<dbReference type="HAMAP" id="MF_00179">
    <property type="entry name" value="RibA"/>
    <property type="match status" value="1"/>
</dbReference>
<evidence type="ECO:0000256" key="7">
    <source>
        <dbReference type="ARBA" id="ARBA00023134"/>
    </source>
</evidence>
<keyword evidence="6 9" id="KW-0862">Zinc</keyword>
<keyword evidence="7 9" id="KW-0342">GTP-binding</keyword>
<dbReference type="GO" id="GO:0009231">
    <property type="term" value="P:riboflavin biosynthetic process"/>
    <property type="evidence" value="ECO:0007669"/>
    <property type="project" value="UniProtKB-UniRule"/>
</dbReference>
<feature type="binding site" evidence="9">
    <location>
        <position position="67"/>
    </location>
    <ligand>
        <name>Zn(2+)</name>
        <dbReference type="ChEBI" id="CHEBI:29105"/>
        <note>catalytic</note>
    </ligand>
</feature>
<dbReference type="NCBIfam" id="NF001591">
    <property type="entry name" value="PRK00393.1"/>
    <property type="match status" value="1"/>
</dbReference>
<feature type="binding site" evidence="9">
    <location>
        <position position="167"/>
    </location>
    <ligand>
        <name>GTP</name>
        <dbReference type="ChEBI" id="CHEBI:37565"/>
    </ligand>
</feature>
<feature type="active site" description="Nucleophile" evidence="9">
    <location>
        <position position="141"/>
    </location>
</feature>
<dbReference type="GO" id="GO:0003935">
    <property type="term" value="F:GTP cyclohydrolase II activity"/>
    <property type="evidence" value="ECO:0007669"/>
    <property type="project" value="UniProtKB-UniRule"/>
</dbReference>
<comment type="similarity">
    <text evidence="9">Belongs to the GTP cyclohydrolase II family.</text>
</comment>
<keyword evidence="5 9" id="KW-0378">Hydrolase</keyword>
<comment type="cofactor">
    <cofactor evidence="9">
        <name>Zn(2+)</name>
        <dbReference type="ChEBI" id="CHEBI:29105"/>
    </cofactor>
    <text evidence="9">Binds 1 zinc ion per subunit.</text>
</comment>
<dbReference type="GO" id="GO:0008270">
    <property type="term" value="F:zinc ion binding"/>
    <property type="evidence" value="ECO:0007669"/>
    <property type="project" value="UniProtKB-UniRule"/>
</dbReference>
<dbReference type="GO" id="GO:0005525">
    <property type="term" value="F:GTP binding"/>
    <property type="evidence" value="ECO:0007669"/>
    <property type="project" value="UniProtKB-KW"/>
</dbReference>
<evidence type="ECO:0000256" key="6">
    <source>
        <dbReference type="ARBA" id="ARBA00022833"/>
    </source>
</evidence>
<feature type="binding site" evidence="9">
    <location>
        <position position="127"/>
    </location>
    <ligand>
        <name>GTP</name>
        <dbReference type="ChEBI" id="CHEBI:37565"/>
    </ligand>
</feature>
<dbReference type="PANTHER" id="PTHR21327:SF18">
    <property type="entry name" value="3,4-DIHYDROXY-2-BUTANONE 4-PHOSPHATE SYNTHASE"/>
    <property type="match status" value="1"/>
</dbReference>
<keyword evidence="2 9" id="KW-0686">Riboflavin biosynthesis</keyword>
<dbReference type="FunFam" id="3.40.50.10990:FF:000002">
    <property type="entry name" value="GTP cyclohydrolase-2"/>
    <property type="match status" value="1"/>
</dbReference>
<keyword evidence="3 9" id="KW-0479">Metal-binding</keyword>
<dbReference type="AlphaFoldDB" id="A0A318KKM3"/>
<evidence type="ECO:0000256" key="4">
    <source>
        <dbReference type="ARBA" id="ARBA00022741"/>
    </source>
</evidence>
<feature type="binding site" evidence="9">
    <location>
        <position position="78"/>
    </location>
    <ligand>
        <name>Zn(2+)</name>
        <dbReference type="ChEBI" id="CHEBI:29105"/>
        <note>catalytic</note>
    </ligand>
</feature>
<evidence type="ECO:0000313" key="12">
    <source>
        <dbReference type="Proteomes" id="UP000247555"/>
    </source>
</evidence>
<evidence type="ECO:0000259" key="10">
    <source>
        <dbReference type="Pfam" id="PF00925"/>
    </source>
</evidence>
<dbReference type="InterPro" id="IPR000926">
    <property type="entry name" value="RibA"/>
</dbReference>
<comment type="catalytic activity">
    <reaction evidence="8 9">
        <text>GTP + 4 H2O = 2,5-diamino-6-hydroxy-4-(5-phosphoribosylamino)-pyrimidine + formate + 2 phosphate + 3 H(+)</text>
        <dbReference type="Rhea" id="RHEA:23704"/>
        <dbReference type="ChEBI" id="CHEBI:15377"/>
        <dbReference type="ChEBI" id="CHEBI:15378"/>
        <dbReference type="ChEBI" id="CHEBI:15740"/>
        <dbReference type="ChEBI" id="CHEBI:37565"/>
        <dbReference type="ChEBI" id="CHEBI:43474"/>
        <dbReference type="ChEBI" id="CHEBI:58614"/>
        <dbReference type="EC" id="3.5.4.25"/>
    </reaction>
</comment>
<feature type="binding site" evidence="9">
    <location>
        <position position="83"/>
    </location>
    <ligand>
        <name>GTP</name>
        <dbReference type="ChEBI" id="CHEBI:37565"/>
    </ligand>
</feature>
<dbReference type="NCBIfam" id="TIGR00505">
    <property type="entry name" value="ribA"/>
    <property type="match status" value="1"/>
</dbReference>
<evidence type="ECO:0000256" key="9">
    <source>
        <dbReference type="HAMAP-Rule" id="MF_00179"/>
    </source>
</evidence>
<dbReference type="GO" id="GO:0005829">
    <property type="term" value="C:cytosol"/>
    <property type="evidence" value="ECO:0007669"/>
    <property type="project" value="TreeGrafter"/>
</dbReference>
<dbReference type="Proteomes" id="UP000247555">
    <property type="component" value="Unassembled WGS sequence"/>
</dbReference>
<evidence type="ECO:0000256" key="1">
    <source>
        <dbReference type="ARBA" id="ARBA00004853"/>
    </source>
</evidence>
<proteinExistence type="inferred from homology"/>
<dbReference type="EMBL" id="QJKI01000011">
    <property type="protein sequence ID" value="PXX78401.1"/>
    <property type="molecule type" value="Genomic_DNA"/>
</dbReference>
<feature type="binding site" evidence="9">
    <location>
        <position position="162"/>
    </location>
    <ligand>
        <name>GTP</name>
        <dbReference type="ChEBI" id="CHEBI:37565"/>
    </ligand>
</feature>
<feature type="binding site" evidence="9">
    <location>
        <begin position="105"/>
        <end position="107"/>
    </location>
    <ligand>
        <name>GTP</name>
        <dbReference type="ChEBI" id="CHEBI:37565"/>
    </ligand>
</feature>
<reference evidence="11 12" key="1">
    <citation type="submission" date="2018-05" db="EMBL/GenBank/DDBJ databases">
        <title>Genomic Encyclopedia of Type Strains, Phase IV (KMG-IV): sequencing the most valuable type-strain genomes for metagenomic binning, comparative biology and taxonomic classification.</title>
        <authorList>
            <person name="Goeker M."/>
        </authorList>
    </citation>
    <scope>NUCLEOTIDE SEQUENCE [LARGE SCALE GENOMIC DNA]</scope>
    <source>
        <strain evidence="11 12">DSM 29661</strain>
    </source>
</reference>
<protein>
    <recommendedName>
        <fullName evidence="9">GTP cyclohydrolase-2</fullName>
        <ecNumber evidence="9">3.5.4.25</ecNumber>
    </recommendedName>
    <alternativeName>
        <fullName evidence="9">GTP cyclohydrolase II</fullName>
    </alternativeName>
</protein>
<gene>
    <name evidence="9" type="primary">ribA</name>
    <name evidence="11" type="ORF">DFR34_11133</name>
</gene>
<feature type="binding site" evidence="9">
    <location>
        <position position="80"/>
    </location>
    <ligand>
        <name>Zn(2+)</name>
        <dbReference type="ChEBI" id="CHEBI:29105"/>
        <note>catalytic</note>
    </ligand>
</feature>
<evidence type="ECO:0000256" key="2">
    <source>
        <dbReference type="ARBA" id="ARBA00022619"/>
    </source>
</evidence>
<dbReference type="Gene3D" id="3.40.50.10990">
    <property type="entry name" value="GTP cyclohydrolase II"/>
    <property type="match status" value="1"/>
</dbReference>
<keyword evidence="12" id="KW-1185">Reference proteome</keyword>
<comment type="pathway">
    <text evidence="1 9">Cofactor biosynthesis; riboflavin biosynthesis; 5-amino-6-(D-ribitylamino)uracil from GTP: step 1/4.</text>
</comment>
<evidence type="ECO:0000256" key="3">
    <source>
        <dbReference type="ARBA" id="ARBA00022723"/>
    </source>
</evidence>
<feature type="active site" description="Proton acceptor" evidence="9">
    <location>
        <position position="139"/>
    </location>
</feature>
<dbReference type="UniPathway" id="UPA00275">
    <property type="reaction ID" value="UER00400"/>
</dbReference>
<feature type="domain" description="GTP cyclohydrolase II" evidence="10">
    <location>
        <begin position="21"/>
        <end position="182"/>
    </location>
</feature>
<dbReference type="InterPro" id="IPR032677">
    <property type="entry name" value="GTP_cyclohydro_II"/>
</dbReference>
<dbReference type="SUPFAM" id="SSF142695">
    <property type="entry name" value="RibA-like"/>
    <property type="match status" value="1"/>
</dbReference>
<dbReference type="InterPro" id="IPR036144">
    <property type="entry name" value="RibA-like_sf"/>
</dbReference>
<accession>A0A318KKM3</accession>
<evidence type="ECO:0000313" key="11">
    <source>
        <dbReference type="EMBL" id="PXX78401.1"/>
    </source>
</evidence>
<name>A0A318KKM3_9NEIS</name>
<comment type="caution">
    <text evidence="11">The sequence shown here is derived from an EMBL/GenBank/DDBJ whole genome shotgun (WGS) entry which is preliminary data.</text>
</comment>
<comment type="function">
    <text evidence="9">Catalyzes the conversion of GTP to 2,5-diamino-6-ribosylamino-4(3H)-pyrimidinone 5'-phosphate (DARP), formate and pyrophosphate.</text>
</comment>
<organism evidence="11 12">
    <name type="scientific">Rivihabitans pingtungensis</name>
    <dbReference type="NCBI Taxonomy" id="1054498"/>
    <lineage>
        <taxon>Bacteria</taxon>
        <taxon>Pseudomonadati</taxon>
        <taxon>Pseudomonadota</taxon>
        <taxon>Betaproteobacteria</taxon>
        <taxon>Neisseriales</taxon>
        <taxon>Aquaspirillaceae</taxon>
        <taxon>Rivihabitans</taxon>
    </lineage>
</organism>
<evidence type="ECO:0000256" key="5">
    <source>
        <dbReference type="ARBA" id="ARBA00022801"/>
    </source>
</evidence>
<keyword evidence="4 9" id="KW-0547">Nucleotide-binding</keyword>
<dbReference type="CDD" id="cd00641">
    <property type="entry name" value="GTP_cyclohydro2"/>
    <property type="match status" value="1"/>
</dbReference>
<evidence type="ECO:0000256" key="8">
    <source>
        <dbReference type="ARBA" id="ARBA00049295"/>
    </source>
</evidence>
<feature type="binding site" evidence="9">
    <location>
        <begin position="62"/>
        <end position="66"/>
    </location>
    <ligand>
        <name>GTP</name>
        <dbReference type="ChEBI" id="CHEBI:37565"/>
    </ligand>
</feature>
<dbReference type="EC" id="3.5.4.25" evidence="9"/>
<dbReference type="Pfam" id="PF00925">
    <property type="entry name" value="GTP_cyclohydro2"/>
    <property type="match status" value="1"/>
</dbReference>
<dbReference type="PANTHER" id="PTHR21327">
    <property type="entry name" value="GTP CYCLOHYDROLASE II-RELATED"/>
    <property type="match status" value="1"/>
</dbReference>
<sequence>MMTAMSISAVADEALAFAGPARLPTRWGEFRMYAVSEPHTGKEHAMLVVGDDLDSDEPVLLRVHSECLTGDAFHSRRCDCGDQLERAMAVLAEAGRGVILYLRQEGRGIGLLEKVKAYILQESGLDTLDANLALGHQGDAREYAVCQPMLAYLGVKSVRVLTNNPGKLDALAPWVSVVGRVPFWGEEVTDNAAYLATKQARMGHLPG</sequence>